<dbReference type="Gene3D" id="2.60.40.10">
    <property type="entry name" value="Immunoglobulins"/>
    <property type="match status" value="1"/>
</dbReference>
<dbReference type="InterPro" id="IPR013783">
    <property type="entry name" value="Ig-like_fold"/>
</dbReference>
<sequence>MTALCSYHSPCFPGTCADTVTCQCHEGFSGINGNQRCRTMTPGNSPIITQCTSILANIDRTGQKMEKYRFVTDSSQPNSTRVDTMWVNQNDYNYINVEFAAFSLSPENIAQPKYITGFKFGIVSGKIQIDLQKVDRNDPNQPFVSQNETQNCRYQPGSLNPNDDVFHCNFTDENFDRLLENGDNLTLTVIAENGGFRELNTPTGHTQDYFYGQSSTKSTMFRFDSIKPYHCLLDKPNPCSSKALDVTEDITKGHFQNKFHHNRGLLNPVARYLHYDFMTKYEKKVPLELDDKTGNRTLQRIPNVFGIVKFEYNFRNSNQGNTTPLSWIPVSKAFSENQTFNIGRRDGDTINFWVKATDVLGNHGIDMTQISFDSSPPEDLRKADVIFQRNVKATNFSFSSRLLVDTYDRDSGIHKIKWELIANNSNMVFRSGEIPGNKTNVNSGPINLTIAATYDNGVRLKWVLPPTCYERTTIIVKSLSINGRLLTWTVDKNANWFDLTGLDPETNYNLSLITNYGSQMSDPVVLQFRTIASPAALTGGAIAGISIAFLILLGIIVAMVVLWRLGRLSVIKEDIQRRATVVRKNIANRFSAAHINETYGCDDIYVYGQMEFNETDSKFISSNDIVLDVMLTSGRFADIYKARYLPHNNKAKQNVIAKTLKSGYSEENLLMMKAKINFFAKEVGDHPNIIISCIPTPEFNIASFNQTLGCLRKSPTSLSEINGDSRASG</sequence>
<dbReference type="SUPFAM" id="SSF49265">
    <property type="entry name" value="Fibronectin type III"/>
    <property type="match status" value="1"/>
</dbReference>
<dbReference type="InterPro" id="IPR036116">
    <property type="entry name" value="FN3_sf"/>
</dbReference>
<gene>
    <name evidence="1" type="ORF">CGI_10018328</name>
</gene>
<dbReference type="InParanoid" id="K1QKA5"/>
<evidence type="ECO:0000313" key="1">
    <source>
        <dbReference type="EMBL" id="EKC34253.1"/>
    </source>
</evidence>
<dbReference type="CDD" id="cd00063">
    <property type="entry name" value="FN3"/>
    <property type="match status" value="1"/>
</dbReference>
<dbReference type="EMBL" id="JH815933">
    <property type="protein sequence ID" value="EKC34253.1"/>
    <property type="molecule type" value="Genomic_DNA"/>
</dbReference>
<proteinExistence type="predicted"/>
<dbReference type="PROSITE" id="PS50853">
    <property type="entry name" value="FN3"/>
    <property type="match status" value="1"/>
</dbReference>
<reference evidence="1" key="1">
    <citation type="journal article" date="2012" name="Nature">
        <title>The oyster genome reveals stress adaptation and complexity of shell formation.</title>
        <authorList>
            <person name="Zhang G."/>
            <person name="Fang X."/>
            <person name="Guo X."/>
            <person name="Li L."/>
            <person name="Luo R."/>
            <person name="Xu F."/>
            <person name="Yang P."/>
            <person name="Zhang L."/>
            <person name="Wang X."/>
            <person name="Qi H."/>
            <person name="Xiong Z."/>
            <person name="Que H."/>
            <person name="Xie Y."/>
            <person name="Holland P.W."/>
            <person name="Paps J."/>
            <person name="Zhu Y."/>
            <person name="Wu F."/>
            <person name="Chen Y."/>
            <person name="Wang J."/>
            <person name="Peng C."/>
            <person name="Meng J."/>
            <person name="Yang L."/>
            <person name="Liu J."/>
            <person name="Wen B."/>
            <person name="Zhang N."/>
            <person name="Huang Z."/>
            <person name="Zhu Q."/>
            <person name="Feng Y."/>
            <person name="Mount A."/>
            <person name="Hedgecock D."/>
            <person name="Xu Z."/>
            <person name="Liu Y."/>
            <person name="Domazet-Loso T."/>
            <person name="Du Y."/>
            <person name="Sun X."/>
            <person name="Zhang S."/>
            <person name="Liu B."/>
            <person name="Cheng P."/>
            <person name="Jiang X."/>
            <person name="Li J."/>
            <person name="Fan D."/>
            <person name="Wang W."/>
            <person name="Fu W."/>
            <person name="Wang T."/>
            <person name="Wang B."/>
            <person name="Zhang J."/>
            <person name="Peng Z."/>
            <person name="Li Y."/>
            <person name="Li N."/>
            <person name="Wang J."/>
            <person name="Chen M."/>
            <person name="He Y."/>
            <person name="Tan F."/>
            <person name="Song X."/>
            <person name="Zheng Q."/>
            <person name="Huang R."/>
            <person name="Yang H."/>
            <person name="Du X."/>
            <person name="Chen L."/>
            <person name="Yang M."/>
            <person name="Gaffney P.M."/>
            <person name="Wang S."/>
            <person name="Luo L."/>
            <person name="She Z."/>
            <person name="Ming Y."/>
            <person name="Huang W."/>
            <person name="Zhang S."/>
            <person name="Huang B."/>
            <person name="Zhang Y."/>
            <person name="Qu T."/>
            <person name="Ni P."/>
            <person name="Miao G."/>
            <person name="Wang J."/>
            <person name="Wang Q."/>
            <person name="Steinberg C.E."/>
            <person name="Wang H."/>
            <person name="Li N."/>
            <person name="Qian L."/>
            <person name="Zhang G."/>
            <person name="Li Y."/>
            <person name="Yang H."/>
            <person name="Liu X."/>
            <person name="Wang J."/>
            <person name="Yin Y."/>
            <person name="Wang J."/>
        </authorList>
    </citation>
    <scope>NUCLEOTIDE SEQUENCE [LARGE SCALE GENOMIC DNA]</scope>
    <source>
        <strain evidence="1">05x7-T-G4-1.051#20</strain>
    </source>
</reference>
<organism evidence="1">
    <name type="scientific">Magallana gigas</name>
    <name type="common">Pacific oyster</name>
    <name type="synonym">Crassostrea gigas</name>
    <dbReference type="NCBI Taxonomy" id="29159"/>
    <lineage>
        <taxon>Eukaryota</taxon>
        <taxon>Metazoa</taxon>
        <taxon>Spiralia</taxon>
        <taxon>Lophotrochozoa</taxon>
        <taxon>Mollusca</taxon>
        <taxon>Bivalvia</taxon>
        <taxon>Autobranchia</taxon>
        <taxon>Pteriomorphia</taxon>
        <taxon>Ostreida</taxon>
        <taxon>Ostreoidea</taxon>
        <taxon>Ostreidae</taxon>
        <taxon>Magallana</taxon>
    </lineage>
</organism>
<dbReference type="HOGENOM" id="CLU_380029_0_0_1"/>
<name>K1QKA5_MAGGI</name>
<dbReference type="Gene3D" id="3.30.200.20">
    <property type="entry name" value="Phosphorylase Kinase, domain 1"/>
    <property type="match status" value="1"/>
</dbReference>
<dbReference type="AlphaFoldDB" id="K1QKA5"/>
<dbReference type="InterPro" id="IPR003961">
    <property type="entry name" value="FN3_dom"/>
</dbReference>
<accession>K1QKA5</accession>
<protein>
    <submittedName>
        <fullName evidence="1">Uncharacterized protein</fullName>
    </submittedName>
</protein>